<dbReference type="PANTHER" id="PTHR43395:SF10">
    <property type="entry name" value="CHEMOTAXIS PROTEIN CHEA"/>
    <property type="match status" value="1"/>
</dbReference>
<dbReference type="GO" id="GO:0000160">
    <property type="term" value="P:phosphorelay signal transduction system"/>
    <property type="evidence" value="ECO:0007669"/>
    <property type="project" value="UniProtKB-KW"/>
</dbReference>
<dbReference type="InterPro" id="IPR001610">
    <property type="entry name" value="PAC"/>
</dbReference>
<keyword evidence="11" id="KW-0472">Membrane</keyword>
<dbReference type="GO" id="GO:0004673">
    <property type="term" value="F:protein histidine kinase activity"/>
    <property type="evidence" value="ECO:0007669"/>
    <property type="project" value="UniProtKB-EC"/>
</dbReference>
<keyword evidence="5 10" id="KW-0597">Phosphoprotein</keyword>
<dbReference type="InterPro" id="IPR036641">
    <property type="entry name" value="HPT_dom_sf"/>
</dbReference>
<dbReference type="SMART" id="SM00387">
    <property type="entry name" value="HATPase_c"/>
    <property type="match status" value="1"/>
</dbReference>
<comment type="subcellular location">
    <subcellularLocation>
        <location evidence="2">Membrane</location>
    </subcellularLocation>
</comment>
<comment type="function">
    <text evidence="9">Involved in the transmission of sensory signals from the chemoreceptors to the flagellar motors. CheA is autophosphorylated; it can transfer its phosphate group to either CheB or CheY.</text>
</comment>
<dbReference type="Gene3D" id="6.10.340.10">
    <property type="match status" value="1"/>
</dbReference>
<dbReference type="GO" id="GO:0016020">
    <property type="term" value="C:membrane"/>
    <property type="evidence" value="ECO:0007669"/>
    <property type="project" value="UniProtKB-SubCell"/>
</dbReference>
<feature type="modified residue" description="Phosphohistidine" evidence="10">
    <location>
        <position position="597"/>
    </location>
</feature>
<feature type="domain" description="HPt" evidence="14">
    <location>
        <begin position="552"/>
        <end position="656"/>
    </location>
</feature>
<evidence type="ECO:0000259" key="14">
    <source>
        <dbReference type="PROSITE" id="PS50894"/>
    </source>
</evidence>
<dbReference type="Gene3D" id="3.30.450.20">
    <property type="entry name" value="PAS domain"/>
    <property type="match status" value="1"/>
</dbReference>
<dbReference type="InterPro" id="IPR003660">
    <property type="entry name" value="HAMP_dom"/>
</dbReference>
<evidence type="ECO:0000256" key="4">
    <source>
        <dbReference type="ARBA" id="ARBA00021495"/>
    </source>
</evidence>
<dbReference type="SMART" id="SM00304">
    <property type="entry name" value="HAMP"/>
    <property type="match status" value="1"/>
</dbReference>
<dbReference type="FunFam" id="3.30.565.10:FF:000016">
    <property type="entry name" value="Chemotaxis protein CheA, putative"/>
    <property type="match status" value="1"/>
</dbReference>
<evidence type="ECO:0000256" key="1">
    <source>
        <dbReference type="ARBA" id="ARBA00000085"/>
    </source>
</evidence>
<dbReference type="Gene3D" id="1.20.120.160">
    <property type="entry name" value="HPT domain"/>
    <property type="match status" value="1"/>
</dbReference>
<dbReference type="PROSITE" id="PS50113">
    <property type="entry name" value="PAC"/>
    <property type="match status" value="1"/>
</dbReference>
<dbReference type="PANTHER" id="PTHR43395">
    <property type="entry name" value="SENSOR HISTIDINE KINASE CHEA"/>
    <property type="match status" value="1"/>
</dbReference>
<dbReference type="OrthoDB" id="9803176at2"/>
<dbReference type="EMBL" id="FNCY01000008">
    <property type="protein sequence ID" value="SDH72380.1"/>
    <property type="molecule type" value="Genomic_DNA"/>
</dbReference>
<proteinExistence type="predicted"/>
<dbReference type="InterPro" id="IPR051315">
    <property type="entry name" value="Bact_Chemotaxis_CheA"/>
</dbReference>
<evidence type="ECO:0000256" key="2">
    <source>
        <dbReference type="ARBA" id="ARBA00004370"/>
    </source>
</evidence>
<accession>A0A1G8ER63</accession>
<dbReference type="CDD" id="cd06225">
    <property type="entry name" value="HAMP"/>
    <property type="match status" value="1"/>
</dbReference>
<dbReference type="STRING" id="83767.SAMN05660652_02166"/>
<evidence type="ECO:0000256" key="7">
    <source>
        <dbReference type="ARBA" id="ARBA00022777"/>
    </source>
</evidence>
<evidence type="ECO:0000256" key="3">
    <source>
        <dbReference type="ARBA" id="ARBA00012438"/>
    </source>
</evidence>
<keyword evidence="16" id="KW-1185">Reference proteome</keyword>
<keyword evidence="11" id="KW-1133">Transmembrane helix</keyword>
<dbReference type="PROSITE" id="PS50894">
    <property type="entry name" value="HPT"/>
    <property type="match status" value="1"/>
</dbReference>
<dbReference type="SMART" id="SM00073">
    <property type="entry name" value="HPT"/>
    <property type="match status" value="1"/>
</dbReference>
<evidence type="ECO:0000256" key="9">
    <source>
        <dbReference type="ARBA" id="ARBA00035100"/>
    </source>
</evidence>
<evidence type="ECO:0000256" key="6">
    <source>
        <dbReference type="ARBA" id="ARBA00022679"/>
    </source>
</evidence>
<name>A0A1G8ER63_9RHOO</name>
<dbReference type="InterPro" id="IPR036890">
    <property type="entry name" value="HATPase_C_sf"/>
</dbReference>
<evidence type="ECO:0000256" key="10">
    <source>
        <dbReference type="PROSITE-ProRule" id="PRU00110"/>
    </source>
</evidence>
<dbReference type="Pfam" id="PF02518">
    <property type="entry name" value="HATPase_c"/>
    <property type="match status" value="1"/>
</dbReference>
<gene>
    <name evidence="15" type="ORF">SAMN05660652_02166</name>
</gene>
<dbReference type="EC" id="2.7.13.3" evidence="3"/>
<evidence type="ECO:0000313" key="15">
    <source>
        <dbReference type="EMBL" id="SDH72380.1"/>
    </source>
</evidence>
<protein>
    <recommendedName>
        <fullName evidence="4">Chemotaxis protein CheA</fullName>
        <ecNumber evidence="3">2.7.13.3</ecNumber>
    </recommendedName>
</protein>
<dbReference type="SUPFAM" id="SSF55874">
    <property type="entry name" value="ATPase domain of HSP90 chaperone/DNA topoisomerase II/histidine kinase"/>
    <property type="match status" value="1"/>
</dbReference>
<sequence>MMMSIFEPAVRLVGRLSFRNKLRATALIFGIPLLVSLVIILVSIGNRVAAVQYERDALAAQTPALALLANIHQYVATTQAVHEGTDGLRLRAGVEYERFADSLRALKTFIAERKRLRGFLTDNEAWLANLSESIKQVESDDLSDLGEVHSRLRQIVRDELDKLNEHAALLVDEETAGSRLIDVVTSQIPELIDNTGQAAQYGVVALATKKLKSSRRNDLTLVRGNFNAFVQWSMDKLQKVARDRPDMGATLDQVSGELNTAYLSVQEALTTKMLDTSDFDMSPEAFLVLTDASLRQSVVIVGKLQAEADILLAERQANLELQRNLVWIAIAGILALVTAAFISAYISIMRGLNGLSDAVSTMASGDLSARAPISTQDEIGVVGQQFNRMVESLAERTALLHEKTNDIQNMLHHMPQGILTIVDDCRIHPEYSVYLETIFETQDVAGNSATQFMFDGSNVGSDILDQVETTIAACIGEDRMNFDFNSHLLIEEFSKTMPDGRVKYLEMSWSPICDAAGSVQKIMVCVRDVSELRILEAEAEQQKRELEMVGQILAIRQEKFHEFIDSSKKFVAENESLLQSANDKSPELVAQLFRNMHTIKGNARTHGLLYLTNVVHEAEQAYDELRKNEKAVFVREALLLQLQEVRESIDEYASLNELKLGRRGPGRRGSAEKYFMVPREKVEKMISEIERFDKDALKSRDSFIVAMQTIKHNLMLIGTESIGEVLCGVFDSLPSLAVELGKEPPILKLNDNGIHVRNQVADLLRNVFMHLCRNAIDHGIENATERGASGKPAAGTIEVVVEMVNERLLILIKDDGRGLALRRIREKAVGKGILAADAEMEDDDVAKLILAPGFSTASAVTEISGRGVGMDAVQDFVKREGGSIQLLLTDENEGADYRSFMTAITLPGIYAVESVSRRFVMQDISLQPPEKAVLGAARI</sequence>
<dbReference type="InterPro" id="IPR003594">
    <property type="entry name" value="HATPase_dom"/>
</dbReference>
<keyword evidence="6" id="KW-0808">Transferase</keyword>
<evidence type="ECO:0000256" key="11">
    <source>
        <dbReference type="SAM" id="Phobius"/>
    </source>
</evidence>
<dbReference type="InterPro" id="IPR000700">
    <property type="entry name" value="PAS-assoc_C"/>
</dbReference>
<dbReference type="Proteomes" id="UP000198607">
    <property type="component" value="Unassembled WGS sequence"/>
</dbReference>
<dbReference type="Pfam" id="PF01627">
    <property type="entry name" value="Hpt"/>
    <property type="match status" value="1"/>
</dbReference>
<keyword evidence="7" id="KW-0418">Kinase</keyword>
<dbReference type="RefSeq" id="WP_143009833.1">
    <property type="nucleotide sequence ID" value="NZ_FNCY01000008.1"/>
</dbReference>
<evidence type="ECO:0000259" key="13">
    <source>
        <dbReference type="PROSITE" id="PS50885"/>
    </source>
</evidence>
<evidence type="ECO:0000256" key="8">
    <source>
        <dbReference type="ARBA" id="ARBA00023012"/>
    </source>
</evidence>
<dbReference type="SMART" id="SM00086">
    <property type="entry name" value="PAC"/>
    <property type="match status" value="1"/>
</dbReference>
<feature type="transmembrane region" description="Helical" evidence="11">
    <location>
        <begin position="325"/>
        <end position="346"/>
    </location>
</feature>
<feature type="domain" description="PAC" evidence="12">
    <location>
        <begin position="489"/>
        <end position="541"/>
    </location>
</feature>
<dbReference type="Pfam" id="PF00672">
    <property type="entry name" value="HAMP"/>
    <property type="match status" value="1"/>
</dbReference>
<comment type="catalytic activity">
    <reaction evidence="1">
        <text>ATP + protein L-histidine = ADP + protein N-phospho-L-histidine.</text>
        <dbReference type="EC" id="2.7.13.3"/>
    </reaction>
</comment>
<dbReference type="CDD" id="cd00088">
    <property type="entry name" value="HPT"/>
    <property type="match status" value="1"/>
</dbReference>
<dbReference type="AlphaFoldDB" id="A0A1G8ER63"/>
<dbReference type="SUPFAM" id="SSF158472">
    <property type="entry name" value="HAMP domain-like"/>
    <property type="match status" value="1"/>
</dbReference>
<keyword evidence="11" id="KW-0812">Transmembrane</keyword>
<keyword evidence="8" id="KW-0902">Two-component regulatory system</keyword>
<dbReference type="Gene3D" id="3.30.565.10">
    <property type="entry name" value="Histidine kinase-like ATPase, C-terminal domain"/>
    <property type="match status" value="1"/>
</dbReference>
<feature type="domain" description="HAMP" evidence="13">
    <location>
        <begin position="346"/>
        <end position="398"/>
    </location>
</feature>
<organism evidence="15 16">
    <name type="scientific">Propionivibrio dicarboxylicus</name>
    <dbReference type="NCBI Taxonomy" id="83767"/>
    <lineage>
        <taxon>Bacteria</taxon>
        <taxon>Pseudomonadati</taxon>
        <taxon>Pseudomonadota</taxon>
        <taxon>Betaproteobacteria</taxon>
        <taxon>Rhodocyclales</taxon>
        <taxon>Rhodocyclaceae</taxon>
        <taxon>Propionivibrio</taxon>
    </lineage>
</organism>
<evidence type="ECO:0000256" key="5">
    <source>
        <dbReference type="ARBA" id="ARBA00022553"/>
    </source>
</evidence>
<evidence type="ECO:0000259" key="12">
    <source>
        <dbReference type="PROSITE" id="PS50113"/>
    </source>
</evidence>
<dbReference type="SUPFAM" id="SSF47226">
    <property type="entry name" value="Histidine-containing phosphotransfer domain, HPT domain"/>
    <property type="match status" value="1"/>
</dbReference>
<evidence type="ECO:0000313" key="16">
    <source>
        <dbReference type="Proteomes" id="UP000198607"/>
    </source>
</evidence>
<dbReference type="PROSITE" id="PS50885">
    <property type="entry name" value="HAMP"/>
    <property type="match status" value="1"/>
</dbReference>
<dbReference type="InterPro" id="IPR008207">
    <property type="entry name" value="Sig_transdc_His_kin_Hpt_dom"/>
</dbReference>
<reference evidence="15 16" key="1">
    <citation type="submission" date="2016-10" db="EMBL/GenBank/DDBJ databases">
        <authorList>
            <person name="de Groot N.N."/>
        </authorList>
    </citation>
    <scope>NUCLEOTIDE SEQUENCE [LARGE SCALE GENOMIC DNA]</scope>
    <source>
        <strain evidence="15 16">DSM 5885</strain>
    </source>
</reference>